<evidence type="ECO:0000256" key="5">
    <source>
        <dbReference type="ARBA" id="ARBA00022989"/>
    </source>
</evidence>
<proteinExistence type="inferred from homology"/>
<dbReference type="OrthoDB" id="9785836at2"/>
<accession>A0A494Y6Q1</accession>
<dbReference type="PANTHER" id="PTHR43227">
    <property type="entry name" value="BLL4140 PROTEIN"/>
    <property type="match status" value="1"/>
</dbReference>
<dbReference type="InterPro" id="IPR035906">
    <property type="entry name" value="MetI-like_sf"/>
</dbReference>
<comment type="caution">
    <text evidence="9">The sequence shown here is derived from an EMBL/GenBank/DDBJ whole genome shotgun (WGS) entry which is preliminary data.</text>
</comment>
<evidence type="ECO:0000256" key="7">
    <source>
        <dbReference type="RuleBase" id="RU363032"/>
    </source>
</evidence>
<dbReference type="CDD" id="cd06261">
    <property type="entry name" value="TM_PBP2"/>
    <property type="match status" value="1"/>
</dbReference>
<gene>
    <name evidence="9" type="ORF">D7Z26_07995</name>
</gene>
<comment type="subcellular location">
    <subcellularLocation>
        <location evidence="1 7">Cell membrane</location>
        <topology evidence="1 7">Multi-pass membrane protein</topology>
    </subcellularLocation>
</comment>
<keyword evidence="2 7" id="KW-0813">Transport</keyword>
<evidence type="ECO:0000259" key="8">
    <source>
        <dbReference type="PROSITE" id="PS50928"/>
    </source>
</evidence>
<keyword evidence="4 7" id="KW-0812">Transmembrane</keyword>
<reference evidence="9 10" key="1">
    <citation type="submission" date="2018-10" db="EMBL/GenBank/DDBJ databases">
        <title>Cohnella sp. M2MS4P-1, whole genome shotgun sequence.</title>
        <authorList>
            <person name="Tuo L."/>
        </authorList>
    </citation>
    <scope>NUCLEOTIDE SEQUENCE [LARGE SCALE GENOMIC DNA]</scope>
    <source>
        <strain evidence="9 10">M2MS4P-1</strain>
    </source>
</reference>
<keyword evidence="10" id="KW-1185">Reference proteome</keyword>
<evidence type="ECO:0000313" key="9">
    <source>
        <dbReference type="EMBL" id="RKP55610.1"/>
    </source>
</evidence>
<evidence type="ECO:0000313" key="10">
    <source>
        <dbReference type="Proteomes" id="UP000282076"/>
    </source>
</evidence>
<dbReference type="EMBL" id="RBZM01000004">
    <property type="protein sequence ID" value="RKP55610.1"/>
    <property type="molecule type" value="Genomic_DNA"/>
</dbReference>
<feature type="transmembrane region" description="Helical" evidence="7">
    <location>
        <begin position="187"/>
        <end position="206"/>
    </location>
</feature>
<keyword evidence="5 7" id="KW-1133">Transmembrane helix</keyword>
<evidence type="ECO:0000256" key="4">
    <source>
        <dbReference type="ARBA" id="ARBA00022692"/>
    </source>
</evidence>
<keyword evidence="6 7" id="KW-0472">Membrane</keyword>
<dbReference type="Gene3D" id="1.10.3720.10">
    <property type="entry name" value="MetI-like"/>
    <property type="match status" value="1"/>
</dbReference>
<dbReference type="Proteomes" id="UP000282076">
    <property type="component" value="Unassembled WGS sequence"/>
</dbReference>
<dbReference type="GO" id="GO:0055085">
    <property type="term" value="P:transmembrane transport"/>
    <property type="evidence" value="ECO:0007669"/>
    <property type="project" value="InterPro"/>
</dbReference>
<dbReference type="PANTHER" id="PTHR43227:SF11">
    <property type="entry name" value="BLL4140 PROTEIN"/>
    <property type="match status" value="1"/>
</dbReference>
<evidence type="ECO:0000256" key="3">
    <source>
        <dbReference type="ARBA" id="ARBA00022475"/>
    </source>
</evidence>
<dbReference type="InterPro" id="IPR050809">
    <property type="entry name" value="UgpAE/MalFG_permease"/>
</dbReference>
<keyword evidence="3" id="KW-1003">Cell membrane</keyword>
<organism evidence="9 10">
    <name type="scientific">Cohnella endophytica</name>
    <dbReference type="NCBI Taxonomy" id="2419778"/>
    <lineage>
        <taxon>Bacteria</taxon>
        <taxon>Bacillati</taxon>
        <taxon>Bacillota</taxon>
        <taxon>Bacilli</taxon>
        <taxon>Bacillales</taxon>
        <taxon>Paenibacillaceae</taxon>
        <taxon>Cohnella</taxon>
    </lineage>
</organism>
<sequence>MAEVAEISRAVDMKRNIPLHFMLLPGVVLVFIYSYWPMAGLVLAFQKFNIARFASGGYFASPFIGIDNFKYVFGMPEFPRVLWNTVFIASMKIVAGTVAPILFAILLNEVGKAWLKRAVQTVTYLPYFLSWVILGGIISDILSSDGMINQMLASLHFQPVFFLGDNRVFPYMLVITDLWKSTGFNTIIYLAALTSINPALYEAAVIDGANRWKQTLHVTLPGMMPIIVLLGTLSLGDILNAGFEQIFVLYNPVVFQSGDIIDTFNYRIGLLGAKYDIGTAIGLFKSCVSLVMVSVSYALASKFANYRIF</sequence>
<feature type="domain" description="ABC transmembrane type-1" evidence="8">
    <location>
        <begin position="82"/>
        <end position="296"/>
    </location>
</feature>
<evidence type="ECO:0000256" key="6">
    <source>
        <dbReference type="ARBA" id="ARBA00023136"/>
    </source>
</evidence>
<comment type="similarity">
    <text evidence="7">Belongs to the binding-protein-dependent transport system permease family.</text>
</comment>
<feature type="transmembrane region" description="Helical" evidence="7">
    <location>
        <begin position="277"/>
        <end position="300"/>
    </location>
</feature>
<evidence type="ECO:0000256" key="1">
    <source>
        <dbReference type="ARBA" id="ARBA00004651"/>
    </source>
</evidence>
<dbReference type="GO" id="GO:0005886">
    <property type="term" value="C:plasma membrane"/>
    <property type="evidence" value="ECO:0007669"/>
    <property type="project" value="UniProtKB-SubCell"/>
</dbReference>
<feature type="transmembrane region" description="Helical" evidence="7">
    <location>
        <begin position="81"/>
        <end position="105"/>
    </location>
</feature>
<dbReference type="Pfam" id="PF00528">
    <property type="entry name" value="BPD_transp_1"/>
    <property type="match status" value="1"/>
</dbReference>
<dbReference type="RefSeq" id="WP_120976516.1">
    <property type="nucleotide sequence ID" value="NZ_RBZM01000004.1"/>
</dbReference>
<dbReference type="SUPFAM" id="SSF161098">
    <property type="entry name" value="MetI-like"/>
    <property type="match status" value="1"/>
</dbReference>
<name>A0A494Y6Q1_9BACL</name>
<evidence type="ECO:0000256" key="2">
    <source>
        <dbReference type="ARBA" id="ARBA00022448"/>
    </source>
</evidence>
<dbReference type="InterPro" id="IPR000515">
    <property type="entry name" value="MetI-like"/>
</dbReference>
<dbReference type="PROSITE" id="PS50928">
    <property type="entry name" value="ABC_TM1"/>
    <property type="match status" value="1"/>
</dbReference>
<feature type="transmembrane region" description="Helical" evidence="7">
    <location>
        <begin position="218"/>
        <end position="239"/>
    </location>
</feature>
<protein>
    <submittedName>
        <fullName evidence="9">Sugar ABC transporter permease</fullName>
    </submittedName>
</protein>
<feature type="transmembrane region" description="Helical" evidence="7">
    <location>
        <begin position="21"/>
        <end position="44"/>
    </location>
</feature>
<feature type="transmembrane region" description="Helical" evidence="7">
    <location>
        <begin position="125"/>
        <end position="143"/>
    </location>
</feature>
<dbReference type="AlphaFoldDB" id="A0A494Y6Q1"/>